<feature type="transmembrane region" description="Helical" evidence="5">
    <location>
        <begin position="311"/>
        <end position="332"/>
    </location>
</feature>
<keyword evidence="2 5" id="KW-0812">Transmembrane</keyword>
<gene>
    <name evidence="7" type="primary">nad2</name>
</gene>
<dbReference type="GO" id="GO:0016020">
    <property type="term" value="C:membrane"/>
    <property type="evidence" value="ECO:0007669"/>
    <property type="project" value="UniProtKB-SubCell"/>
</dbReference>
<feature type="transmembrane region" description="Helical" evidence="5">
    <location>
        <begin position="202"/>
        <end position="230"/>
    </location>
</feature>
<feature type="transmembrane region" description="Helical" evidence="5">
    <location>
        <begin position="112"/>
        <end position="130"/>
    </location>
</feature>
<keyword evidence="7" id="KW-0496">Mitochondrion</keyword>
<feature type="transmembrane region" description="Helical" evidence="5">
    <location>
        <begin position="465"/>
        <end position="496"/>
    </location>
</feature>
<evidence type="ECO:0000256" key="3">
    <source>
        <dbReference type="ARBA" id="ARBA00022989"/>
    </source>
</evidence>
<evidence type="ECO:0000256" key="5">
    <source>
        <dbReference type="SAM" id="Phobius"/>
    </source>
</evidence>
<proteinExistence type="inferred from homology"/>
<feature type="transmembrane region" description="Helical" evidence="5">
    <location>
        <begin position="383"/>
        <end position="403"/>
    </location>
</feature>
<evidence type="ECO:0000256" key="2">
    <source>
        <dbReference type="ARBA" id="ARBA00022692"/>
    </source>
</evidence>
<dbReference type="GO" id="GO:0008137">
    <property type="term" value="F:NADH dehydrogenase (ubiquinone) activity"/>
    <property type="evidence" value="ECO:0007669"/>
    <property type="project" value="InterPro"/>
</dbReference>
<dbReference type="InterPro" id="IPR010096">
    <property type="entry name" value="NADH-Q_OxRdtase_suN/2"/>
</dbReference>
<feature type="transmembrane region" description="Helical" evidence="5">
    <location>
        <begin position="136"/>
        <end position="155"/>
    </location>
</feature>
<protein>
    <submittedName>
        <fullName evidence="7">NADH dehydrogenase subunit 2</fullName>
    </submittedName>
</protein>
<organism evidence="7">
    <name type="scientific">Pyropia pulchra</name>
    <dbReference type="NCBI Taxonomy" id="60925"/>
    <lineage>
        <taxon>Eukaryota</taxon>
        <taxon>Rhodophyta</taxon>
        <taxon>Bangiophyceae</taxon>
        <taxon>Bangiales</taxon>
        <taxon>Bangiaceae</taxon>
        <taxon>Pyropia</taxon>
    </lineage>
</organism>
<feature type="transmembrane region" description="Helical" evidence="5">
    <location>
        <begin position="262"/>
        <end position="281"/>
    </location>
</feature>
<feature type="transmembrane region" description="Helical" evidence="5">
    <location>
        <begin position="287"/>
        <end position="304"/>
    </location>
</feature>
<reference evidence="7" key="1">
    <citation type="submission" date="2020-06" db="EMBL/GenBank/DDBJ databases">
        <title>The complete mitochondrial genome of Pyropia pulchra (Bangiophyceae, Rhodophyta).</title>
        <authorList>
            <person name="Lee J."/>
            <person name="Park S.I."/>
            <person name="Miller K.A."/>
            <person name="Yoon H.S."/>
        </authorList>
    </citation>
    <scope>NUCLEOTIDE SEQUENCE</scope>
</reference>
<evidence type="ECO:0000256" key="1">
    <source>
        <dbReference type="ARBA" id="ARBA00004141"/>
    </source>
</evidence>
<accession>A0A7D5HLP4</accession>
<evidence type="ECO:0000313" key="7">
    <source>
        <dbReference type="EMBL" id="QKZ95180.1"/>
    </source>
</evidence>
<name>A0A7D5HLP4_9RHOD</name>
<dbReference type="Pfam" id="PF00361">
    <property type="entry name" value="Proton_antipo_M"/>
    <property type="match status" value="1"/>
</dbReference>
<feature type="transmembrane region" description="Helical" evidence="5">
    <location>
        <begin position="12"/>
        <end position="31"/>
    </location>
</feature>
<keyword evidence="4 5" id="KW-0472">Membrane</keyword>
<evidence type="ECO:0000256" key="4">
    <source>
        <dbReference type="ARBA" id="ARBA00023136"/>
    </source>
</evidence>
<dbReference type="PANTHER" id="PTHR22773">
    <property type="entry name" value="NADH DEHYDROGENASE"/>
    <property type="match status" value="1"/>
</dbReference>
<feature type="transmembrane region" description="Helical" evidence="5">
    <location>
        <begin position="423"/>
        <end position="444"/>
    </location>
</feature>
<comment type="subcellular location">
    <subcellularLocation>
        <location evidence="1">Membrane</location>
        <topology evidence="1">Multi-pass membrane protein</topology>
    </subcellularLocation>
</comment>
<feature type="transmembrane region" description="Helical" evidence="5">
    <location>
        <begin position="84"/>
        <end position="105"/>
    </location>
</feature>
<feature type="transmembrane region" description="Helical" evidence="5">
    <location>
        <begin position="43"/>
        <end position="64"/>
    </location>
</feature>
<evidence type="ECO:0000259" key="6">
    <source>
        <dbReference type="Pfam" id="PF00361"/>
    </source>
</evidence>
<feature type="transmembrane region" description="Helical" evidence="5">
    <location>
        <begin position="167"/>
        <end position="190"/>
    </location>
</feature>
<geneLocation type="mitochondrion" evidence="7"/>
<feature type="transmembrane region" description="Helical" evidence="5">
    <location>
        <begin position="338"/>
        <end position="362"/>
    </location>
</feature>
<dbReference type="InterPro" id="IPR001750">
    <property type="entry name" value="ND/Mrp_TM"/>
</dbReference>
<sequence>MLFISSYDFYVLLTEIYLLNAVCALLIYGVILNTSRNRGTPILDCNIGGFFSQVLIVGLWLTLYSKAPYLISWNSLLVHDFLSFGTKSLILITSLFWSLIILSYNKTEKINFYEYWIVSMLAIIAMIFISCSYDFLAMYLAIEFQSIAFYILASFKRTSEFSTEAGLKYFVLGAFSSALLLLGISLVYGFTGLTNFGDLSKFFLGISAENCISINIILFSITLIEVALLFKISAAPFHMWSPDVYEGAPTNVTSFFGILPKLALVSLIFRIFFFSCSGIVIQLNSTLIISAIFSMFVGTFGALAQTKWKRFIAYSTISHVGFILAGFSTLEFNGAFSALFYIVIYTLTSLTIFSTILSFRCLSYPNTYQLRYLTDINSLVKTNPILASSIVLVLFSMAGIPPFPGFFAKAFVLLALLQEQLTGLAIIAISLSCISCFYYIRLIQMIYFSHLKTILIFSSIEKEKAIVLSLTMLLLILIFLKIDLVSNFIQCMLFFIKIIY</sequence>
<dbReference type="EMBL" id="MT588076">
    <property type="protein sequence ID" value="QKZ95180.1"/>
    <property type="molecule type" value="Genomic_DNA"/>
</dbReference>
<dbReference type="HAMAP" id="MF_00445">
    <property type="entry name" value="NDH1_NuoN_1"/>
    <property type="match status" value="1"/>
</dbReference>
<dbReference type="AlphaFoldDB" id="A0A7D5HLP4"/>
<keyword evidence="3 5" id="KW-1133">Transmembrane helix</keyword>
<feature type="domain" description="NADH:quinone oxidoreductase/Mrp antiporter transmembrane" evidence="6">
    <location>
        <begin position="132"/>
        <end position="435"/>
    </location>
</feature>
<dbReference type="NCBIfam" id="TIGR01770">
    <property type="entry name" value="NDH_I_N"/>
    <property type="match status" value="1"/>
</dbReference>
<dbReference type="GO" id="GO:0042773">
    <property type="term" value="P:ATP synthesis coupled electron transport"/>
    <property type="evidence" value="ECO:0007669"/>
    <property type="project" value="InterPro"/>
</dbReference>